<name>A0A081C0C9_VECG1</name>
<evidence type="ECO:0000313" key="6">
    <source>
        <dbReference type="EMBL" id="GAK58034.1"/>
    </source>
</evidence>
<evidence type="ECO:0000256" key="1">
    <source>
        <dbReference type="ARBA" id="ARBA00005695"/>
    </source>
</evidence>
<sequence>MKRLTIISLLCVLLIGSLVAMAVAENYESTLRVGSDQNPTTMDPALYQDLASAQVMRNVFETLVAYDAEVKEIKPLLAESWEVSEDLSVWTFTLKKGVHFQKGKFQDGREVTAEDVKYSFDREIEISGMVRLYMVEKTEVVDTYTVRVTLKNPYAPFPTVLTDIGAAIVPKEETEGWGEEFTLHPVGTGPFKMGEWVKDDHMSFVRDDDYWGEKPYLKELTYKFIPDKSVLTVALLSGEVDITVDILDQDVPKVQADPNVDPQMVPGCNIYAVYMNSIKGPTIDPKVREAIFRAIDVEQIAKVLFPNGTGVAAYGPIPPGSWAYNPDVKEFYTPYNPEKAQALVAEIGEIPKMTIYTPEDPNRRKSAVIIQSMLKKVGIELEVQSLEWGSFTEVTSKGDADLYTIGWTWYPDPEFYVFYMFHSSRKGTYGNGGAYNNPEVDAFIAKGESSADQQERTGYYREAEKLIMADQVYYPLYHKMVVMGVNKKVQGFKVSPDMTIRLYAPGTNVWVKE</sequence>
<gene>
    <name evidence="6" type="ORF">U27_05007</name>
</gene>
<dbReference type="InterPro" id="IPR000914">
    <property type="entry name" value="SBP_5_dom"/>
</dbReference>
<feature type="domain" description="Solute-binding protein family 5" evidence="5">
    <location>
        <begin position="72"/>
        <end position="426"/>
    </location>
</feature>
<dbReference type="HOGENOM" id="CLU_017028_7_4_0"/>
<feature type="chain" id="PRO_5001755430" evidence="4">
    <location>
        <begin position="23"/>
        <end position="513"/>
    </location>
</feature>
<dbReference type="EMBL" id="DF820466">
    <property type="protein sequence ID" value="GAK58034.1"/>
    <property type="molecule type" value="Genomic_DNA"/>
</dbReference>
<dbReference type="Pfam" id="PF00496">
    <property type="entry name" value="SBP_bac_5"/>
    <property type="match status" value="1"/>
</dbReference>
<protein>
    <submittedName>
        <fullName evidence="6">Extracellular solute-binding protein family 5</fullName>
    </submittedName>
</protein>
<dbReference type="PANTHER" id="PTHR30290">
    <property type="entry name" value="PERIPLASMIC BINDING COMPONENT OF ABC TRANSPORTER"/>
    <property type="match status" value="1"/>
</dbReference>
<dbReference type="AlphaFoldDB" id="A0A081C0C9"/>
<dbReference type="Proteomes" id="UP000030661">
    <property type="component" value="Unassembled WGS sequence"/>
</dbReference>
<dbReference type="InterPro" id="IPR030678">
    <property type="entry name" value="Peptide/Ni-bd"/>
</dbReference>
<dbReference type="CDD" id="cd00995">
    <property type="entry name" value="PBP2_NikA_DppA_OppA_like"/>
    <property type="match status" value="1"/>
</dbReference>
<evidence type="ECO:0000256" key="2">
    <source>
        <dbReference type="ARBA" id="ARBA00022448"/>
    </source>
</evidence>
<proteinExistence type="inferred from homology"/>
<dbReference type="Gene3D" id="3.40.190.10">
    <property type="entry name" value="Periplasmic binding protein-like II"/>
    <property type="match status" value="1"/>
</dbReference>
<accession>A0A081C0C9</accession>
<dbReference type="Gene3D" id="3.10.105.10">
    <property type="entry name" value="Dipeptide-binding Protein, Domain 3"/>
    <property type="match status" value="1"/>
</dbReference>
<dbReference type="PIRSF" id="PIRSF002741">
    <property type="entry name" value="MppA"/>
    <property type="match status" value="1"/>
</dbReference>
<evidence type="ECO:0000256" key="3">
    <source>
        <dbReference type="ARBA" id="ARBA00022729"/>
    </source>
</evidence>
<keyword evidence="2" id="KW-0813">Transport</keyword>
<comment type="similarity">
    <text evidence="1">Belongs to the bacterial solute-binding protein 5 family.</text>
</comment>
<evidence type="ECO:0000256" key="4">
    <source>
        <dbReference type="SAM" id="SignalP"/>
    </source>
</evidence>
<dbReference type="GO" id="GO:0042597">
    <property type="term" value="C:periplasmic space"/>
    <property type="evidence" value="ECO:0007669"/>
    <property type="project" value="UniProtKB-ARBA"/>
</dbReference>
<evidence type="ECO:0000313" key="7">
    <source>
        <dbReference type="Proteomes" id="UP000030661"/>
    </source>
</evidence>
<dbReference type="GO" id="GO:0043190">
    <property type="term" value="C:ATP-binding cassette (ABC) transporter complex"/>
    <property type="evidence" value="ECO:0007669"/>
    <property type="project" value="InterPro"/>
</dbReference>
<dbReference type="SUPFAM" id="SSF53850">
    <property type="entry name" value="Periplasmic binding protein-like II"/>
    <property type="match status" value="1"/>
</dbReference>
<reference evidence="6" key="1">
    <citation type="journal article" date="2015" name="PeerJ">
        <title>First genomic representation of candidate bacterial phylum KSB3 points to enhanced environmental sensing as a trigger of wastewater bulking.</title>
        <authorList>
            <person name="Sekiguchi Y."/>
            <person name="Ohashi A."/>
            <person name="Parks D.H."/>
            <person name="Yamauchi T."/>
            <person name="Tyson G.W."/>
            <person name="Hugenholtz P."/>
        </authorList>
    </citation>
    <scope>NUCLEOTIDE SEQUENCE [LARGE SCALE GENOMIC DNA]</scope>
</reference>
<dbReference type="Gene3D" id="3.90.76.10">
    <property type="entry name" value="Dipeptide-binding Protein, Domain 1"/>
    <property type="match status" value="1"/>
</dbReference>
<dbReference type="GO" id="GO:1904680">
    <property type="term" value="F:peptide transmembrane transporter activity"/>
    <property type="evidence" value="ECO:0007669"/>
    <property type="project" value="TreeGrafter"/>
</dbReference>
<keyword evidence="3 4" id="KW-0732">Signal</keyword>
<dbReference type="PANTHER" id="PTHR30290:SF9">
    <property type="entry name" value="OLIGOPEPTIDE-BINDING PROTEIN APPA"/>
    <property type="match status" value="1"/>
</dbReference>
<dbReference type="eggNOG" id="COG0747">
    <property type="taxonomic scope" value="Bacteria"/>
</dbReference>
<dbReference type="GO" id="GO:0015833">
    <property type="term" value="P:peptide transport"/>
    <property type="evidence" value="ECO:0007669"/>
    <property type="project" value="TreeGrafter"/>
</dbReference>
<dbReference type="InterPro" id="IPR039424">
    <property type="entry name" value="SBP_5"/>
</dbReference>
<organism evidence="6">
    <name type="scientific">Vecturithrix granuli</name>
    <dbReference type="NCBI Taxonomy" id="1499967"/>
    <lineage>
        <taxon>Bacteria</taxon>
        <taxon>Candidatus Moduliflexota</taxon>
        <taxon>Candidatus Vecturitrichia</taxon>
        <taxon>Candidatus Vecturitrichales</taxon>
        <taxon>Candidatus Vecturitrichaceae</taxon>
        <taxon>Candidatus Vecturithrix</taxon>
    </lineage>
</organism>
<evidence type="ECO:0000259" key="5">
    <source>
        <dbReference type="Pfam" id="PF00496"/>
    </source>
</evidence>
<keyword evidence="7" id="KW-1185">Reference proteome</keyword>
<feature type="signal peptide" evidence="4">
    <location>
        <begin position="1"/>
        <end position="22"/>
    </location>
</feature>
<dbReference type="STRING" id="1499967.U27_05007"/>